<evidence type="ECO:0000256" key="6">
    <source>
        <dbReference type="ARBA" id="ARBA00023136"/>
    </source>
</evidence>
<organism evidence="9 10">
    <name type="scientific">Nocardia donostiensis</name>
    <dbReference type="NCBI Taxonomy" id="1538463"/>
    <lineage>
        <taxon>Bacteria</taxon>
        <taxon>Bacillati</taxon>
        <taxon>Actinomycetota</taxon>
        <taxon>Actinomycetes</taxon>
        <taxon>Mycobacteriales</taxon>
        <taxon>Nocardiaceae</taxon>
        <taxon>Nocardia</taxon>
    </lineage>
</organism>
<name>A0A1W0B5W1_9NOCA</name>
<evidence type="ECO:0000313" key="10">
    <source>
        <dbReference type="Proteomes" id="UP000188836"/>
    </source>
</evidence>
<feature type="transmembrane region" description="Helical" evidence="7">
    <location>
        <begin position="309"/>
        <end position="333"/>
    </location>
</feature>
<dbReference type="RefSeq" id="WP_077118818.1">
    <property type="nucleotide sequence ID" value="NZ_MUKP01000048.1"/>
</dbReference>
<keyword evidence="10" id="KW-1185">Reference proteome</keyword>
<comment type="subcellular location">
    <subcellularLocation>
        <location evidence="1">Cell membrane</location>
        <topology evidence="1">Multi-pass membrane protein</topology>
    </subcellularLocation>
</comment>
<evidence type="ECO:0000259" key="8">
    <source>
        <dbReference type="PROSITE" id="PS50156"/>
    </source>
</evidence>
<evidence type="ECO:0000313" key="9">
    <source>
        <dbReference type="EMBL" id="ONM47473.1"/>
    </source>
</evidence>
<dbReference type="InterPro" id="IPR004869">
    <property type="entry name" value="MMPL_dom"/>
</dbReference>
<feature type="transmembrane region" description="Helical" evidence="7">
    <location>
        <begin position="205"/>
        <end position="224"/>
    </location>
</feature>
<dbReference type="EMBL" id="MUMY01000015">
    <property type="protein sequence ID" value="ONM47473.1"/>
    <property type="molecule type" value="Genomic_DNA"/>
</dbReference>
<dbReference type="InterPro" id="IPR000731">
    <property type="entry name" value="SSD"/>
</dbReference>
<dbReference type="OrthoDB" id="7051771at2"/>
<gene>
    <name evidence="9" type="ORF">B0T46_18125</name>
</gene>
<feature type="domain" description="SSD" evidence="8">
    <location>
        <begin position="207"/>
        <end position="332"/>
    </location>
</feature>
<keyword evidence="6 7" id="KW-0472">Membrane</keyword>
<dbReference type="PROSITE" id="PS50156">
    <property type="entry name" value="SSD"/>
    <property type="match status" value="1"/>
</dbReference>
<dbReference type="AlphaFoldDB" id="A0A1W0B5W1"/>
<reference evidence="9 10" key="1">
    <citation type="journal article" date="2016" name="Antonie Van Leeuwenhoek">
        <title>Nocardia donostiensis sp. nov., isolated from human respiratory specimens.</title>
        <authorList>
            <person name="Ercibengoa M."/>
            <person name="Bell M."/>
            <person name="Marimon J.M."/>
            <person name="Humrighouse B."/>
            <person name="Klenk H.P."/>
            <person name="Potter G."/>
            <person name="Perez-Trallero E."/>
        </authorList>
    </citation>
    <scope>NUCLEOTIDE SEQUENCE [LARGE SCALE GENOMIC DNA]</scope>
    <source>
        <strain evidence="9 10">X1655</strain>
    </source>
</reference>
<dbReference type="SUPFAM" id="SSF82866">
    <property type="entry name" value="Multidrug efflux transporter AcrB transmembrane domain"/>
    <property type="match status" value="2"/>
</dbReference>
<feature type="transmembrane region" description="Helical" evidence="7">
    <location>
        <begin position="178"/>
        <end position="198"/>
    </location>
</feature>
<proteinExistence type="inferred from homology"/>
<protein>
    <recommendedName>
        <fullName evidence="8">SSD domain-containing protein</fullName>
    </recommendedName>
</protein>
<dbReference type="Gene3D" id="1.20.1640.10">
    <property type="entry name" value="Multidrug efflux transporter AcrB transmembrane domain"/>
    <property type="match status" value="2"/>
</dbReference>
<dbReference type="GO" id="GO:0005886">
    <property type="term" value="C:plasma membrane"/>
    <property type="evidence" value="ECO:0007669"/>
    <property type="project" value="UniProtKB-SubCell"/>
</dbReference>
<evidence type="ECO:0000256" key="1">
    <source>
        <dbReference type="ARBA" id="ARBA00004651"/>
    </source>
</evidence>
<accession>A0A1W0B5W1</accession>
<feature type="transmembrane region" description="Helical" evidence="7">
    <location>
        <begin position="569"/>
        <end position="588"/>
    </location>
</feature>
<evidence type="ECO:0000256" key="7">
    <source>
        <dbReference type="SAM" id="Phobius"/>
    </source>
</evidence>
<evidence type="ECO:0000256" key="2">
    <source>
        <dbReference type="ARBA" id="ARBA00010157"/>
    </source>
</evidence>
<feature type="transmembrane region" description="Helical" evidence="7">
    <location>
        <begin position="230"/>
        <end position="254"/>
    </location>
</feature>
<feature type="transmembrane region" description="Helical" evidence="7">
    <location>
        <begin position="282"/>
        <end position="303"/>
    </location>
</feature>
<keyword evidence="3" id="KW-1003">Cell membrane</keyword>
<feature type="transmembrane region" description="Helical" evidence="7">
    <location>
        <begin position="608"/>
        <end position="629"/>
    </location>
</feature>
<dbReference type="PANTHER" id="PTHR33406">
    <property type="entry name" value="MEMBRANE PROTEIN MJ1562-RELATED"/>
    <property type="match status" value="1"/>
</dbReference>
<sequence>MLIRIAQLSTRFPRTILAAAFALALVCGVVGATAAAHLKSGGFVAEEAESSQVSRLLAENFDGAEPNYVLLVTAENGVDSPGARARGQKIVDTLQARDDTVGIKSYWTSPPQVAATLRSTDGRHAMIMVYLTGGEDRAQQVAGELTEQLTGEHDGVTVRQGGLAASYHDVNEQITHDLALAEAVALPLTLIVLVLVFGSLIAASLPLIVGLFAIVATLAILRVFTLFTDVSIYAMNLTTAMGLALAIDYSLFIVSRYREELANGLDPVAATIRSVQTAGRTVLYSALTVALSLSALAVFNLYFLRSFAYAGVAVVIGAAAAAIVLLPAALVLLGHRVNALDLRAPIRKLFGKEPAPTGPMIPEQTLWYRTIKQVMRYAVPVAVVIIALLLALGSPFLRVEFGYPDDRVMPDSANSRQVGDILRAEFPQANGAGTTIVLDDFHNQQAIGDYAARLSEVDGVPAVLSSAGVYVSGNRLAPTPLVMSNDTGAYLTVASTVDPFSPAGLDQLQQLRDVPAPGQALFGGAAAINADSLESLGARLPLAGLLIVLATFVVLFLFTGSIALPIKALVLNTLSLTAAFGAMVWIFQEGHFADLIGFTPVGYLVPTMPILMFCVAFGLSMDYEVFLLSRIREEWLRRRAGRTGAEAEQARTARVDNTEAVAIGVARTGRIFTAAAVLMAIVIGAMTTSKISFIQLMGLGLTLTVLADATIIRALLAPALMRLLGPWNWWAPKPLARLHAKIELRESDEPAPRAGEFAGRR</sequence>
<dbReference type="STRING" id="1538463.B0T36_14920"/>
<comment type="similarity">
    <text evidence="2">Belongs to the resistance-nodulation-cell division (RND) (TC 2.A.6) family. MmpL subfamily.</text>
</comment>
<evidence type="ECO:0000256" key="5">
    <source>
        <dbReference type="ARBA" id="ARBA00022989"/>
    </source>
</evidence>
<keyword evidence="4 7" id="KW-0812">Transmembrane</keyword>
<feature type="transmembrane region" description="Helical" evidence="7">
    <location>
        <begin position="671"/>
        <end position="687"/>
    </location>
</feature>
<keyword evidence="5 7" id="KW-1133">Transmembrane helix</keyword>
<evidence type="ECO:0000256" key="4">
    <source>
        <dbReference type="ARBA" id="ARBA00022692"/>
    </source>
</evidence>
<feature type="transmembrane region" description="Helical" evidence="7">
    <location>
        <begin position="542"/>
        <end position="562"/>
    </location>
</feature>
<dbReference type="InterPro" id="IPR050545">
    <property type="entry name" value="Mycobact_MmpL"/>
</dbReference>
<comment type="caution">
    <text evidence="9">The sequence shown here is derived from an EMBL/GenBank/DDBJ whole genome shotgun (WGS) entry which is preliminary data.</text>
</comment>
<dbReference type="Proteomes" id="UP000188836">
    <property type="component" value="Unassembled WGS sequence"/>
</dbReference>
<feature type="transmembrane region" description="Helical" evidence="7">
    <location>
        <begin position="377"/>
        <end position="397"/>
    </location>
</feature>
<dbReference type="PANTHER" id="PTHR33406:SF11">
    <property type="entry name" value="MEMBRANE PROTEIN SCO6666-RELATED"/>
    <property type="match status" value="1"/>
</dbReference>
<evidence type="ECO:0000256" key="3">
    <source>
        <dbReference type="ARBA" id="ARBA00022475"/>
    </source>
</evidence>
<dbReference type="Pfam" id="PF03176">
    <property type="entry name" value="MMPL"/>
    <property type="match status" value="2"/>
</dbReference>